<dbReference type="PANTHER" id="PTHR40375">
    <property type="entry name" value="SPORULATION-SPECIFIC PROTEIN 22"/>
    <property type="match status" value="1"/>
</dbReference>
<evidence type="ECO:0000256" key="2">
    <source>
        <dbReference type="ARBA" id="ARBA00031845"/>
    </source>
</evidence>
<dbReference type="InterPro" id="IPR039057">
    <property type="entry name" value="Spo22/ZIP4"/>
</dbReference>
<evidence type="ECO:0000313" key="4">
    <source>
        <dbReference type="EMBL" id="KAK4751045.1"/>
    </source>
</evidence>
<accession>A0AAN7JPJ4</accession>
<dbReference type="InterPro" id="IPR013940">
    <property type="entry name" value="Spo22/ZIP4/TEX11"/>
</dbReference>
<dbReference type="AlphaFoldDB" id="A0AAN7JPJ4"/>
<evidence type="ECO:0000256" key="1">
    <source>
        <dbReference type="ARBA" id="ARBA00023254"/>
    </source>
</evidence>
<dbReference type="GO" id="GO:0051321">
    <property type="term" value="P:meiotic cell cycle"/>
    <property type="evidence" value="ECO:0007669"/>
    <property type="project" value="UniProtKB-KW"/>
</dbReference>
<evidence type="ECO:0000256" key="3">
    <source>
        <dbReference type="SAM" id="MobiDB-lite"/>
    </source>
</evidence>
<feature type="region of interest" description="Disordered" evidence="3">
    <location>
        <begin position="1"/>
        <end position="23"/>
    </location>
</feature>
<dbReference type="Pfam" id="PF08631">
    <property type="entry name" value="SPO22"/>
    <property type="match status" value="1"/>
</dbReference>
<keyword evidence="5" id="KW-1185">Reference proteome</keyword>
<dbReference type="Proteomes" id="UP001345219">
    <property type="component" value="Chromosome 4"/>
</dbReference>
<proteinExistence type="predicted"/>
<dbReference type="SMART" id="SM00028">
    <property type="entry name" value="TPR"/>
    <property type="match status" value="3"/>
</dbReference>
<dbReference type="GO" id="GO:0090173">
    <property type="term" value="P:regulation of synaptonemal complex assembly"/>
    <property type="evidence" value="ECO:0007669"/>
    <property type="project" value="InterPro"/>
</dbReference>
<keyword evidence="1" id="KW-0469">Meiosis</keyword>
<name>A0AAN7JPJ4_9MYRT</name>
<dbReference type="EMBL" id="JAXIOK010000017">
    <property type="protein sequence ID" value="KAK4751045.1"/>
    <property type="molecule type" value="Genomic_DNA"/>
</dbReference>
<protein>
    <recommendedName>
        <fullName evidence="2">Protein ZIP4 homolog</fullName>
    </recommendedName>
</protein>
<dbReference type="SUPFAM" id="SSF48452">
    <property type="entry name" value="TPR-like"/>
    <property type="match status" value="1"/>
</dbReference>
<comment type="caution">
    <text evidence="4">The sequence shown here is derived from an EMBL/GenBank/DDBJ whole genome shotgun (WGS) entry which is preliminary data.</text>
</comment>
<sequence>MRIAEISTPELRRSQADDQSPNSCPVLSQIESLIMQCEEDASSGLKLSQLTTCLRQSLARLSQFTPLANSAKLQIWKLSYRLWNACVDLSNASSIRSSFSSPSSSIAAAEDQAMLRHVSADMLSLAGEVSGVASPEFKTAFFYYKIGVMWHNLQKFDQASSCLEKATDLLSKIDPRMVTDTGQRKLLLDLNIARSQTAWEVSDHILAVTLLNRAKSFMFGSSHQYKALASQYLVFGKSVLSINNENKSQNFKEALKLLNDALDLCEKGFSTARTRQETLDLTALKLKILRFMAAVHLQMEEYESVIKCVKVLREPEGGDQHPCLPVLAMKAWLGLGKYPEAEKELKGMVVNKGIPEGVWVSAVEAYFQAVGTAGMETTKGVFLGLLSRCHVSAGAAVRVIHRVVTGGGEGSRIRAKVVADLVSDKRVVALFAGDEAAKDRGAMHAILWNCAAHHFQSKDYETSAEVFEKSMLYVPHDMENRVLRAKSFRVLCLCYLGLSQLDRANEYIDEAEKMEPNIASAFLKFKIHLQKEDQDRALSQIQAMKTCLDFTPDFLLLAAHEAIACHAFLVAVASLSNLLGFYASGKSMPTAEVVVFRTLVTILTNDAGNEPEILKYIKDAHSRASEVGPDCFFGKGEVAKREVKWFAATSWNFGIKLGKTKDYVLSAEFLRVASELYGLLVDGPVDENSAMIVKSLILTVSAMLASENQKGEILDIDVKLGVELLDRAGKVLKSISSRMQLDDGQNVNVEPEFHILYTLNSYEIYGRMNDKKSQYLIVEKFASSKACTPANLLQVGLTACQGPRPNHEVSFFALNQSLSELISSPSPDYTTVALVMRKLITITSTHKGDTDDDGVYNLYKQAYRIIVGLKGGEFPVEEGKWLATTAWNRAAIPIRLGHFDSANKWMKVGLEIAGLVPGMEIYKACMEDFVNGLEKKVGVRMCGENQPQMTVA</sequence>
<organism evidence="4 5">
    <name type="scientific">Trapa incisa</name>
    <dbReference type="NCBI Taxonomy" id="236973"/>
    <lineage>
        <taxon>Eukaryota</taxon>
        <taxon>Viridiplantae</taxon>
        <taxon>Streptophyta</taxon>
        <taxon>Embryophyta</taxon>
        <taxon>Tracheophyta</taxon>
        <taxon>Spermatophyta</taxon>
        <taxon>Magnoliopsida</taxon>
        <taxon>eudicotyledons</taxon>
        <taxon>Gunneridae</taxon>
        <taxon>Pentapetalae</taxon>
        <taxon>rosids</taxon>
        <taxon>malvids</taxon>
        <taxon>Myrtales</taxon>
        <taxon>Lythraceae</taxon>
        <taxon>Trapa</taxon>
    </lineage>
</organism>
<dbReference type="Gene3D" id="1.25.40.10">
    <property type="entry name" value="Tetratricopeptide repeat domain"/>
    <property type="match status" value="2"/>
</dbReference>
<dbReference type="InterPro" id="IPR011990">
    <property type="entry name" value="TPR-like_helical_dom_sf"/>
</dbReference>
<dbReference type="PANTHER" id="PTHR40375:SF2">
    <property type="entry name" value="SPORULATION-SPECIFIC PROTEIN 22"/>
    <property type="match status" value="1"/>
</dbReference>
<reference evidence="4 5" key="1">
    <citation type="journal article" date="2023" name="Hortic Res">
        <title>Pangenome of water caltrop reveals structural variations and asymmetric subgenome divergence after allopolyploidization.</title>
        <authorList>
            <person name="Zhang X."/>
            <person name="Chen Y."/>
            <person name="Wang L."/>
            <person name="Yuan Y."/>
            <person name="Fang M."/>
            <person name="Shi L."/>
            <person name="Lu R."/>
            <person name="Comes H.P."/>
            <person name="Ma Y."/>
            <person name="Chen Y."/>
            <person name="Huang G."/>
            <person name="Zhou Y."/>
            <person name="Zheng Z."/>
            <person name="Qiu Y."/>
        </authorList>
    </citation>
    <scope>NUCLEOTIDE SEQUENCE [LARGE SCALE GENOMIC DNA]</scope>
    <source>
        <tissue evidence="4">Roots</tissue>
    </source>
</reference>
<evidence type="ECO:0000313" key="5">
    <source>
        <dbReference type="Proteomes" id="UP001345219"/>
    </source>
</evidence>
<gene>
    <name evidence="4" type="ORF">SAY87_004527</name>
</gene>
<dbReference type="InterPro" id="IPR019734">
    <property type="entry name" value="TPR_rpt"/>
</dbReference>